<name>A0A8I1W999_PLESH</name>
<dbReference type="SMART" id="SM00422">
    <property type="entry name" value="HTH_MERR"/>
    <property type="match status" value="1"/>
</dbReference>
<evidence type="ECO:0000256" key="1">
    <source>
        <dbReference type="ARBA" id="ARBA00004496"/>
    </source>
</evidence>
<dbReference type="EMBL" id="JAFNAA010000008">
    <property type="protein sequence ID" value="MBO1108425.1"/>
    <property type="molecule type" value="Genomic_DNA"/>
</dbReference>
<evidence type="ECO:0000256" key="2">
    <source>
        <dbReference type="ARBA" id="ARBA00011738"/>
    </source>
</evidence>
<keyword evidence="4" id="KW-0963">Cytoplasm</keyword>
<proteinExistence type="predicted"/>
<keyword evidence="6" id="KW-0186">Copper</keyword>
<dbReference type="Pfam" id="PF13411">
    <property type="entry name" value="MerR_1"/>
    <property type="match status" value="1"/>
</dbReference>
<protein>
    <recommendedName>
        <fullName evidence="3">HTH-type transcriptional regulator CueR</fullName>
    </recommendedName>
    <alternativeName>
        <fullName evidence="12">Copper efflux regulator</fullName>
    </alternativeName>
    <alternativeName>
        <fullName evidence="11">Copper export regulator</fullName>
    </alternativeName>
</protein>
<dbReference type="PROSITE" id="PS00552">
    <property type="entry name" value="HTH_MERR_1"/>
    <property type="match status" value="1"/>
</dbReference>
<evidence type="ECO:0000256" key="3">
    <source>
        <dbReference type="ARBA" id="ARBA00017250"/>
    </source>
</evidence>
<sequence>MNISDVAKQTGLTAKTLRFYEDKGLVMPMRQDNGYRFYNAKHVEELTLLRQARQVGFTLEECAELLALFRNPARHSADVKAKTEQKIAQLEQQIADLQQMRTTLHALVDACPGNEEADCPIISGLSGACHAAAPHVETACKKAHPDK</sequence>
<comment type="subcellular location">
    <subcellularLocation>
        <location evidence="1">Cytoplasm</location>
    </subcellularLocation>
</comment>
<feature type="coiled-coil region" evidence="13">
    <location>
        <begin position="73"/>
        <end position="107"/>
    </location>
</feature>
<feature type="domain" description="HTH merR-type" evidence="14">
    <location>
        <begin position="1"/>
        <end position="68"/>
    </location>
</feature>
<dbReference type="PRINTS" id="PR00040">
    <property type="entry name" value="HTHMERR"/>
</dbReference>
<keyword evidence="7" id="KW-0805">Transcription regulation</keyword>
<dbReference type="GO" id="GO:0005737">
    <property type="term" value="C:cytoplasm"/>
    <property type="evidence" value="ECO:0007669"/>
    <property type="project" value="UniProtKB-SubCell"/>
</dbReference>
<reference evidence="15" key="1">
    <citation type="submission" date="2021-03" db="EMBL/GenBank/DDBJ databases">
        <title>Plesiomonas shigelloides zfcc0051, isolated from zebrafish feces.</title>
        <authorList>
            <person name="Vanderhoek Z."/>
            <person name="Gaulke C."/>
        </authorList>
    </citation>
    <scope>NUCLEOTIDE SEQUENCE</scope>
    <source>
        <strain evidence="15">Zfcc0051</strain>
    </source>
</reference>
<evidence type="ECO:0000256" key="4">
    <source>
        <dbReference type="ARBA" id="ARBA00022490"/>
    </source>
</evidence>
<keyword evidence="8" id="KW-0238">DNA-binding</keyword>
<organism evidence="15 16">
    <name type="scientific">Plesiomonas shigelloides</name>
    <name type="common">Aeromonas shigelloides</name>
    <dbReference type="NCBI Taxonomy" id="703"/>
    <lineage>
        <taxon>Bacteria</taxon>
        <taxon>Pseudomonadati</taxon>
        <taxon>Pseudomonadota</taxon>
        <taxon>Gammaproteobacteria</taxon>
        <taxon>Enterobacterales</taxon>
        <taxon>Enterobacteriaceae</taxon>
        <taxon>Plesiomonas</taxon>
    </lineage>
</organism>
<dbReference type="PANTHER" id="PTHR30204">
    <property type="entry name" value="REDOX-CYCLING DRUG-SENSING TRANSCRIPTIONAL ACTIVATOR SOXR"/>
    <property type="match status" value="1"/>
</dbReference>
<evidence type="ECO:0000256" key="10">
    <source>
        <dbReference type="ARBA" id="ARBA00023163"/>
    </source>
</evidence>
<dbReference type="GO" id="GO:0003700">
    <property type="term" value="F:DNA-binding transcription factor activity"/>
    <property type="evidence" value="ECO:0007669"/>
    <property type="project" value="InterPro"/>
</dbReference>
<evidence type="ECO:0000256" key="11">
    <source>
        <dbReference type="ARBA" id="ARBA00031472"/>
    </source>
</evidence>
<dbReference type="GO" id="GO:0005507">
    <property type="term" value="F:copper ion binding"/>
    <property type="evidence" value="ECO:0007669"/>
    <property type="project" value="InterPro"/>
</dbReference>
<dbReference type="Gene3D" id="1.10.1660.10">
    <property type="match status" value="1"/>
</dbReference>
<evidence type="ECO:0000256" key="7">
    <source>
        <dbReference type="ARBA" id="ARBA00023015"/>
    </source>
</evidence>
<evidence type="ECO:0000313" key="15">
    <source>
        <dbReference type="EMBL" id="MBO1108425.1"/>
    </source>
</evidence>
<evidence type="ECO:0000256" key="13">
    <source>
        <dbReference type="SAM" id="Coils"/>
    </source>
</evidence>
<evidence type="ECO:0000256" key="6">
    <source>
        <dbReference type="ARBA" id="ARBA00023008"/>
    </source>
</evidence>
<evidence type="ECO:0000313" key="16">
    <source>
        <dbReference type="Proteomes" id="UP000664658"/>
    </source>
</evidence>
<dbReference type="InterPro" id="IPR047057">
    <property type="entry name" value="MerR_fam"/>
</dbReference>
<keyword evidence="9" id="KW-0010">Activator</keyword>
<dbReference type="InterPro" id="IPR000551">
    <property type="entry name" value="MerR-type_HTH_dom"/>
</dbReference>
<evidence type="ECO:0000259" key="14">
    <source>
        <dbReference type="PROSITE" id="PS50937"/>
    </source>
</evidence>
<comment type="subunit">
    <text evidence="2">Homodimer.</text>
</comment>
<dbReference type="GO" id="GO:0045893">
    <property type="term" value="P:positive regulation of DNA-templated transcription"/>
    <property type="evidence" value="ECO:0007669"/>
    <property type="project" value="InterPro"/>
</dbReference>
<dbReference type="CDD" id="cd01108">
    <property type="entry name" value="HTH_CueR"/>
    <property type="match status" value="1"/>
</dbReference>
<dbReference type="InterPro" id="IPR011789">
    <property type="entry name" value="CueR"/>
</dbReference>
<dbReference type="InterPro" id="IPR009061">
    <property type="entry name" value="DNA-bd_dom_put_sf"/>
</dbReference>
<evidence type="ECO:0000256" key="5">
    <source>
        <dbReference type="ARBA" id="ARBA00022723"/>
    </source>
</evidence>
<keyword evidence="10" id="KW-0804">Transcription</keyword>
<dbReference type="Proteomes" id="UP000664658">
    <property type="component" value="Unassembled WGS sequence"/>
</dbReference>
<dbReference type="RefSeq" id="WP_084977829.1">
    <property type="nucleotide sequence ID" value="NZ_JAFNAA010000008.1"/>
</dbReference>
<dbReference type="SUPFAM" id="SSF46955">
    <property type="entry name" value="Putative DNA-binding domain"/>
    <property type="match status" value="1"/>
</dbReference>
<dbReference type="NCBIfam" id="TIGR02044">
    <property type="entry name" value="CueR"/>
    <property type="match status" value="1"/>
</dbReference>
<keyword evidence="13" id="KW-0175">Coiled coil</keyword>
<accession>A0A8I1W999</accession>
<dbReference type="GO" id="GO:0003677">
    <property type="term" value="F:DNA binding"/>
    <property type="evidence" value="ECO:0007669"/>
    <property type="project" value="UniProtKB-KW"/>
</dbReference>
<evidence type="ECO:0000256" key="9">
    <source>
        <dbReference type="ARBA" id="ARBA00023159"/>
    </source>
</evidence>
<keyword evidence="5" id="KW-0479">Metal-binding</keyword>
<evidence type="ECO:0000256" key="8">
    <source>
        <dbReference type="ARBA" id="ARBA00023125"/>
    </source>
</evidence>
<comment type="caution">
    <text evidence="15">The sequence shown here is derived from an EMBL/GenBank/DDBJ whole genome shotgun (WGS) entry which is preliminary data.</text>
</comment>
<dbReference type="AlphaFoldDB" id="A0A8I1W999"/>
<evidence type="ECO:0000256" key="12">
    <source>
        <dbReference type="ARBA" id="ARBA00032335"/>
    </source>
</evidence>
<gene>
    <name evidence="15" type="primary">cueR</name>
    <name evidence="15" type="ORF">J2R62_09345</name>
</gene>
<dbReference type="PROSITE" id="PS50937">
    <property type="entry name" value="HTH_MERR_2"/>
    <property type="match status" value="1"/>
</dbReference>
<dbReference type="PANTHER" id="PTHR30204:SF16">
    <property type="entry name" value="HTH-TYPE TRANSCRIPTIONAL REGULATOR CUER"/>
    <property type="match status" value="1"/>
</dbReference>